<proteinExistence type="predicted"/>
<sequence length="250" mass="28360">MGLINDELAEVRKMCEHVVPGSKLVTCVPAMVRIEIRKTDFKQLAACFQFPADYPRSVILLELKSKTLSDKLLAGLVKLCEAEAKKLIGKPQLLALAKFVSRFLDENPLSCCSAELSRVRQLLADSDELKLKQKVSTVSLSLRSGEYQYRAHLLVPGDYPLQRVTVEERWSNLPATLCRWLTGQATEIARRCVEPPLRPPRNAPPFQPQPSLEPVVAFLVEDFKRFPTDPCQHCKKVSQWGTFTNSRRWK</sequence>
<dbReference type="Pfam" id="PF05773">
    <property type="entry name" value="RWD"/>
    <property type="match status" value="1"/>
</dbReference>
<dbReference type="PANTHER" id="PTHR40237:SF1">
    <property type="entry name" value="LD44813P"/>
    <property type="match status" value="1"/>
</dbReference>
<evidence type="ECO:0000313" key="2">
    <source>
        <dbReference type="EMBL" id="KAF0303530.1"/>
    </source>
</evidence>
<dbReference type="AlphaFoldDB" id="A0A6A4X7A8"/>
<comment type="caution">
    <text evidence="3">The sequence shown here is derived from an EMBL/GenBank/DDBJ whole genome shotgun (WGS) entry which is preliminary data.</text>
</comment>
<evidence type="ECO:0000259" key="1">
    <source>
        <dbReference type="Pfam" id="PF05773"/>
    </source>
</evidence>
<keyword evidence="4" id="KW-1185">Reference proteome</keyword>
<protein>
    <recommendedName>
        <fullName evidence="1">RWD domain-containing protein</fullName>
    </recommendedName>
</protein>
<dbReference type="Gene3D" id="3.10.110.10">
    <property type="entry name" value="Ubiquitin Conjugating Enzyme"/>
    <property type="match status" value="1"/>
</dbReference>
<organism evidence="3 4">
    <name type="scientific">Amphibalanus amphitrite</name>
    <name type="common">Striped barnacle</name>
    <name type="synonym">Balanus amphitrite</name>
    <dbReference type="NCBI Taxonomy" id="1232801"/>
    <lineage>
        <taxon>Eukaryota</taxon>
        <taxon>Metazoa</taxon>
        <taxon>Ecdysozoa</taxon>
        <taxon>Arthropoda</taxon>
        <taxon>Crustacea</taxon>
        <taxon>Multicrustacea</taxon>
        <taxon>Cirripedia</taxon>
        <taxon>Thoracica</taxon>
        <taxon>Thoracicalcarea</taxon>
        <taxon>Balanomorpha</taxon>
        <taxon>Balanoidea</taxon>
        <taxon>Balanidae</taxon>
        <taxon>Amphibalaninae</taxon>
        <taxon>Amphibalanus</taxon>
    </lineage>
</organism>
<dbReference type="EMBL" id="VIIS01000932">
    <property type="protein sequence ID" value="KAF0303530.1"/>
    <property type="molecule type" value="Genomic_DNA"/>
</dbReference>
<gene>
    <name evidence="3" type="ORF">FJT64_017302</name>
    <name evidence="2" type="ORF">FJT64_024481</name>
</gene>
<evidence type="ECO:0000313" key="4">
    <source>
        <dbReference type="Proteomes" id="UP000440578"/>
    </source>
</evidence>
<dbReference type="InterPro" id="IPR016135">
    <property type="entry name" value="UBQ-conjugating_enzyme/RWD"/>
</dbReference>
<name>A0A6A4X7A8_AMPAM</name>
<dbReference type="Proteomes" id="UP000440578">
    <property type="component" value="Unassembled WGS sequence"/>
</dbReference>
<dbReference type="PANTHER" id="PTHR40237">
    <property type="entry name" value="LD44813P"/>
    <property type="match status" value="1"/>
</dbReference>
<dbReference type="SUPFAM" id="SSF54495">
    <property type="entry name" value="UBC-like"/>
    <property type="match status" value="1"/>
</dbReference>
<reference evidence="3 4" key="1">
    <citation type="submission" date="2019-07" db="EMBL/GenBank/DDBJ databases">
        <title>Draft genome assembly of a fouling barnacle, Amphibalanus amphitrite (Darwin, 1854): The first reference genome for Thecostraca.</title>
        <authorList>
            <person name="Kim W."/>
        </authorList>
    </citation>
    <scope>NUCLEOTIDE SEQUENCE [LARGE SCALE GENOMIC DNA]</scope>
    <source>
        <strain evidence="3">SNU_AA5</strain>
        <tissue evidence="3">Soma without cirri and trophi</tissue>
    </source>
</reference>
<dbReference type="EMBL" id="VIIS01000206">
    <property type="protein sequence ID" value="KAF0311904.1"/>
    <property type="molecule type" value="Genomic_DNA"/>
</dbReference>
<dbReference type="OrthoDB" id="8062037at2759"/>
<evidence type="ECO:0000313" key="3">
    <source>
        <dbReference type="EMBL" id="KAF0311904.1"/>
    </source>
</evidence>
<dbReference type="InterPro" id="IPR006575">
    <property type="entry name" value="RWD_dom"/>
</dbReference>
<accession>A0A6A4X7A8</accession>
<feature type="domain" description="RWD" evidence="1">
    <location>
        <begin position="36"/>
        <end position="103"/>
    </location>
</feature>